<evidence type="ECO:0000313" key="10">
    <source>
        <dbReference type="Proteomes" id="UP000702544"/>
    </source>
</evidence>
<evidence type="ECO:0000256" key="4">
    <source>
        <dbReference type="ARBA" id="ARBA00022618"/>
    </source>
</evidence>
<dbReference type="PANTHER" id="PTHR35794:SF2">
    <property type="entry name" value="CELL DIVISION PROTEIN DIVIVA"/>
    <property type="match status" value="1"/>
</dbReference>
<reference evidence="9 10" key="1">
    <citation type="submission" date="2020-01" db="EMBL/GenBank/DDBJ databases">
        <title>Genomes assembled from Gulf of Kutch pelagic sediment metagenomes.</title>
        <authorList>
            <person name="Chandrashekar M."/>
            <person name="Mahajan M.S."/>
            <person name="Dave K.J."/>
            <person name="Vatsa P."/>
            <person name="Nathani N.M."/>
        </authorList>
    </citation>
    <scope>NUCLEOTIDE SEQUENCE [LARGE SCALE GENOMIC DNA]</scope>
    <source>
        <strain evidence="9">KS3-K002</strain>
    </source>
</reference>
<dbReference type="InterPro" id="IPR019933">
    <property type="entry name" value="DivIVA_domain"/>
</dbReference>
<evidence type="ECO:0000313" key="9">
    <source>
        <dbReference type="EMBL" id="NIR74515.1"/>
    </source>
</evidence>
<accession>A0AAE4ZBL2</accession>
<organism evidence="9 10">
    <name type="scientific">Candidatus Kutchimonas denitrificans</name>
    <dbReference type="NCBI Taxonomy" id="3056748"/>
    <lineage>
        <taxon>Bacteria</taxon>
        <taxon>Pseudomonadati</taxon>
        <taxon>Gemmatimonadota</taxon>
        <taxon>Gemmatimonadia</taxon>
        <taxon>Candidatus Palauibacterales</taxon>
        <taxon>Candidatus Palauibacteraceae</taxon>
        <taxon>Candidatus Kutchimonas</taxon>
    </lineage>
</organism>
<feature type="coiled-coil region" evidence="7">
    <location>
        <begin position="32"/>
        <end position="73"/>
    </location>
</feature>
<keyword evidence="5 7" id="KW-0175">Coiled coil</keyword>
<dbReference type="GO" id="GO:0051301">
    <property type="term" value="P:cell division"/>
    <property type="evidence" value="ECO:0007669"/>
    <property type="project" value="UniProtKB-KW"/>
</dbReference>
<dbReference type="AlphaFoldDB" id="A0AAE4ZBL2"/>
<dbReference type="PANTHER" id="PTHR35794">
    <property type="entry name" value="CELL DIVISION PROTEIN DIVIVA"/>
    <property type="match status" value="1"/>
</dbReference>
<dbReference type="Gene3D" id="6.10.250.660">
    <property type="match status" value="1"/>
</dbReference>
<keyword evidence="4" id="KW-0132">Cell division</keyword>
<proteinExistence type="inferred from homology"/>
<dbReference type="NCBIfam" id="TIGR03544">
    <property type="entry name" value="DivI1A_domain"/>
    <property type="match status" value="1"/>
</dbReference>
<dbReference type="Pfam" id="PF05103">
    <property type="entry name" value="DivIVA"/>
    <property type="match status" value="1"/>
</dbReference>
<evidence type="ECO:0000256" key="8">
    <source>
        <dbReference type="SAM" id="MobiDB-lite"/>
    </source>
</evidence>
<evidence type="ECO:0000256" key="7">
    <source>
        <dbReference type="SAM" id="Coils"/>
    </source>
</evidence>
<sequence>MIDLTPLDVRKKKGDFRRSVRGYDPELVDDFLDMVAERLEELVKQNVALTERAEHLQEQVASFREREKALNEALVTAQQLRTDAQAQADREAELVRREAQSQAERIIEEGQRSARELQRDIEALHARRRQFIRAFRTLIDRYLSELEVEEARLSEISSDAGPARTSASPGPEADADRVEPEGPSGEADSGDAPAQDEESEKAQKEWLSSLVLEGDQKDQDS</sequence>
<keyword evidence="6" id="KW-0131">Cell cycle</keyword>
<dbReference type="Proteomes" id="UP000702544">
    <property type="component" value="Unassembled WGS sequence"/>
</dbReference>
<feature type="region of interest" description="Disordered" evidence="8">
    <location>
        <begin position="153"/>
        <end position="221"/>
    </location>
</feature>
<name>A0AAE4ZBL2_9BACT</name>
<comment type="caution">
    <text evidence="9">The sequence shown here is derived from an EMBL/GenBank/DDBJ whole genome shotgun (WGS) entry which is preliminary data.</text>
</comment>
<comment type="subcellular location">
    <subcellularLocation>
        <location evidence="1">Cytoplasm</location>
    </subcellularLocation>
</comment>
<dbReference type="EMBL" id="JAACAK010000046">
    <property type="protein sequence ID" value="NIR74515.1"/>
    <property type="molecule type" value="Genomic_DNA"/>
</dbReference>
<dbReference type="GO" id="GO:0005737">
    <property type="term" value="C:cytoplasm"/>
    <property type="evidence" value="ECO:0007669"/>
    <property type="project" value="UniProtKB-SubCell"/>
</dbReference>
<dbReference type="InterPro" id="IPR007793">
    <property type="entry name" value="DivIVA_fam"/>
</dbReference>
<evidence type="ECO:0000256" key="5">
    <source>
        <dbReference type="ARBA" id="ARBA00023054"/>
    </source>
</evidence>
<keyword evidence="3" id="KW-0963">Cytoplasm</keyword>
<evidence type="ECO:0000256" key="6">
    <source>
        <dbReference type="ARBA" id="ARBA00023306"/>
    </source>
</evidence>
<evidence type="ECO:0000256" key="3">
    <source>
        <dbReference type="ARBA" id="ARBA00022490"/>
    </source>
</evidence>
<evidence type="ECO:0000256" key="1">
    <source>
        <dbReference type="ARBA" id="ARBA00004496"/>
    </source>
</evidence>
<gene>
    <name evidence="9" type="ORF">GWO12_05315</name>
</gene>
<comment type="similarity">
    <text evidence="2">Belongs to the DivIVA family.</text>
</comment>
<evidence type="ECO:0000256" key="2">
    <source>
        <dbReference type="ARBA" id="ARBA00009008"/>
    </source>
</evidence>
<protein>
    <submittedName>
        <fullName evidence="9">DivIVA domain-containing protein</fullName>
    </submittedName>
</protein>